<evidence type="ECO:0000256" key="9">
    <source>
        <dbReference type="SAM" id="Phobius"/>
    </source>
</evidence>
<dbReference type="Pfam" id="PF02714">
    <property type="entry name" value="RSN1_7TM"/>
    <property type="match status" value="1"/>
</dbReference>
<feature type="compositionally biased region" description="Polar residues" evidence="8">
    <location>
        <begin position="792"/>
        <end position="804"/>
    </location>
</feature>
<comment type="subcellular location">
    <subcellularLocation>
        <location evidence="1">Membrane</location>
        <topology evidence="1">Multi-pass membrane protein</topology>
    </subcellularLocation>
</comment>
<dbReference type="OrthoDB" id="2150324at2759"/>
<feature type="region of interest" description="Disordered" evidence="8">
    <location>
        <begin position="1016"/>
        <end position="1040"/>
    </location>
</feature>
<keyword evidence="14" id="KW-1185">Reference proteome</keyword>
<keyword evidence="3" id="KW-0813">Transport</keyword>
<evidence type="ECO:0000259" key="12">
    <source>
        <dbReference type="Pfam" id="PF14703"/>
    </source>
</evidence>
<name>A0A9P6PUA3_9FUNG</name>
<evidence type="ECO:0000256" key="1">
    <source>
        <dbReference type="ARBA" id="ARBA00004141"/>
    </source>
</evidence>
<feature type="domain" description="CSC1/OSCA1-like N-terminal transmembrane" evidence="11">
    <location>
        <begin position="21"/>
        <end position="177"/>
    </location>
</feature>
<evidence type="ECO:0000256" key="7">
    <source>
        <dbReference type="SAM" id="Coils"/>
    </source>
</evidence>
<keyword evidence="5 9" id="KW-1133">Transmembrane helix</keyword>
<dbReference type="AlphaFoldDB" id="A0A9P6PUA3"/>
<organism evidence="13 14">
    <name type="scientific">Mortierella polycephala</name>
    <dbReference type="NCBI Taxonomy" id="41804"/>
    <lineage>
        <taxon>Eukaryota</taxon>
        <taxon>Fungi</taxon>
        <taxon>Fungi incertae sedis</taxon>
        <taxon>Mucoromycota</taxon>
        <taxon>Mortierellomycotina</taxon>
        <taxon>Mortierellomycetes</taxon>
        <taxon>Mortierellales</taxon>
        <taxon>Mortierellaceae</taxon>
        <taxon>Mortierella</taxon>
    </lineage>
</organism>
<dbReference type="Pfam" id="PF14703">
    <property type="entry name" value="PHM7_cyt"/>
    <property type="match status" value="1"/>
</dbReference>
<feature type="transmembrane region" description="Helical" evidence="9">
    <location>
        <begin position="651"/>
        <end position="672"/>
    </location>
</feature>
<evidence type="ECO:0000256" key="4">
    <source>
        <dbReference type="ARBA" id="ARBA00022692"/>
    </source>
</evidence>
<dbReference type="InterPro" id="IPR045122">
    <property type="entry name" value="Csc1-like"/>
</dbReference>
<comment type="similarity">
    <text evidence="2">Belongs to the CSC1 (TC 1.A.17) family.</text>
</comment>
<feature type="domain" description="CSC1/OSCA1-like 7TM region" evidence="10">
    <location>
        <begin position="382"/>
        <end position="669"/>
    </location>
</feature>
<feature type="region of interest" description="Disordered" evidence="8">
    <location>
        <begin position="760"/>
        <end position="873"/>
    </location>
</feature>
<sequence length="1040" mass="117661">MTSISNSEAIANINKVQPAALAINLGTNVALSLITLGAFCWLRPRNGVIYAPKYKTSPENKRAPKLEGGYFSWVGPVWSCPDDELVAKIGLDAVVFIRFVRMCRQVAMAMAVIGIGILMPINVVSTLRAQPDNQSDDEVPVDKISLLTMAGIEDLNFLWAHVAAMWCFSGILVFAMFHGYKTFLKYRIQYFESEAYQENMASRTLMLLGLPSALQNDEKLSKFMCDLDMKEKPVQALVGRKVDKLPELMEKHKKMVTSLEKVLAKYFADPQNLPAERPTVRVGGLCGVKVDAIDYYSQQIEELADQIERARTELTKSQATNYGFVSYGTIQAAHRAAKTLSDSHVYRTKSKMLDPPEVSLCPVPKDIIWFNASNPKQLRKSRKVIVNALFFVGSLLFFIPMGSLTMLAKLDRIIGLFPSTKTYFEENTFVASMVQSLLPVLIMDILFMLIRKLIVYLAWFQGNVTKSSTDRSTLSKFYLFFTLNNLIVFALSSTIIGFFAQLKIIVSSFSFSIDTWNQIKNFMKSQSVIVDLLSKNVIDTSLFWVNYISLRNFSALLDLFQIVSLFLYWLKTTVTPRESKKMDKPAVFDFPLFFSAHMFLLTVTLLYSVVAPLVLFFAVVYFSLASLIYKYQLMYVFRTKIETGGRLFRVVYNRLLAALILFQIVMIGVLNLKKAHKHSLAALPLPLITILFKLFLAKHYDPKIDYYDYGSARHEKHLSSNGKKDKSNTLSLNFENPVFRSKAIVALVPDGARKMLSSKVLNGGRAHSPTIKSKTVSKKKSFGKQGSMATIDASSYKEQQQSENFEMRHLPKSQKSVSQFQVLGADPYNTNENDYSSNRTQPQQLQQPQHQRRYDNPSQHTLGGADDPLDDYFDDQKQSLTQSVSQHYNDSYNQQQQGGHAAAPQPKVYGAQDMTSFVAGRYRADQTADQYSYSNNNRYKGRVGNNSSNSNNNNNNNNDNNWSSNDNNTGAEAKPSTLEWAKMHQTDNFKTSGKATTYEDARNKFQVPHVNYQIPKAHFSNPRKVTSKDPELQPQWQSRS</sequence>
<dbReference type="PANTHER" id="PTHR13018">
    <property type="entry name" value="PROBABLE MEMBRANE PROTEIN DUF221-RELATED"/>
    <property type="match status" value="1"/>
</dbReference>
<comment type="caution">
    <text evidence="13">The sequence shown here is derived from an EMBL/GenBank/DDBJ whole genome shotgun (WGS) entry which is preliminary data.</text>
</comment>
<feature type="compositionally biased region" description="Low complexity" evidence="8">
    <location>
        <begin position="945"/>
        <end position="968"/>
    </location>
</feature>
<evidence type="ECO:0008006" key="15">
    <source>
        <dbReference type="Google" id="ProtNLM"/>
    </source>
</evidence>
<feature type="transmembrane region" description="Helical" evidence="9">
    <location>
        <begin position="106"/>
        <end position="127"/>
    </location>
</feature>
<keyword evidence="4 9" id="KW-0812">Transmembrane</keyword>
<evidence type="ECO:0000256" key="2">
    <source>
        <dbReference type="ARBA" id="ARBA00007779"/>
    </source>
</evidence>
<feature type="domain" description="CSC1/OSCA1-like cytosolic" evidence="12">
    <location>
        <begin position="202"/>
        <end position="371"/>
    </location>
</feature>
<feature type="transmembrane region" description="Helical" evidence="9">
    <location>
        <begin position="157"/>
        <end position="177"/>
    </location>
</feature>
<dbReference type="GO" id="GO:0005886">
    <property type="term" value="C:plasma membrane"/>
    <property type="evidence" value="ECO:0007669"/>
    <property type="project" value="TreeGrafter"/>
</dbReference>
<dbReference type="InterPro" id="IPR003864">
    <property type="entry name" value="CSC1/OSCA1-like_7TM"/>
</dbReference>
<dbReference type="InterPro" id="IPR027815">
    <property type="entry name" value="CSC1/OSCA1-like_cyt"/>
</dbReference>
<feature type="transmembrane region" description="Helical" evidence="9">
    <location>
        <begin position="613"/>
        <end position="631"/>
    </location>
</feature>
<feature type="transmembrane region" description="Helical" evidence="9">
    <location>
        <begin position="384"/>
        <end position="408"/>
    </location>
</feature>
<feature type="region of interest" description="Disordered" evidence="8">
    <location>
        <begin position="928"/>
        <end position="974"/>
    </location>
</feature>
<keyword evidence="7" id="KW-0175">Coiled coil</keyword>
<protein>
    <recommendedName>
        <fullName evidence="15">DUF221-domain-containing protein</fullName>
    </recommendedName>
</protein>
<feature type="compositionally biased region" description="Polar residues" evidence="8">
    <location>
        <begin position="828"/>
        <end position="840"/>
    </location>
</feature>
<evidence type="ECO:0000313" key="13">
    <source>
        <dbReference type="EMBL" id="KAG0253036.1"/>
    </source>
</evidence>
<feature type="transmembrane region" description="Helical" evidence="9">
    <location>
        <begin position="553"/>
        <end position="570"/>
    </location>
</feature>
<feature type="transmembrane region" description="Helical" evidence="9">
    <location>
        <begin position="477"/>
        <end position="500"/>
    </location>
</feature>
<gene>
    <name evidence="13" type="ORF">BG011_006595</name>
</gene>
<evidence type="ECO:0000256" key="5">
    <source>
        <dbReference type="ARBA" id="ARBA00022989"/>
    </source>
</evidence>
<evidence type="ECO:0000256" key="3">
    <source>
        <dbReference type="ARBA" id="ARBA00022448"/>
    </source>
</evidence>
<evidence type="ECO:0000313" key="14">
    <source>
        <dbReference type="Proteomes" id="UP000726737"/>
    </source>
</evidence>
<dbReference type="GO" id="GO:0005227">
    <property type="term" value="F:calcium-activated cation channel activity"/>
    <property type="evidence" value="ECO:0007669"/>
    <property type="project" value="InterPro"/>
</dbReference>
<evidence type="ECO:0000259" key="10">
    <source>
        <dbReference type="Pfam" id="PF02714"/>
    </source>
</evidence>
<evidence type="ECO:0000259" key="11">
    <source>
        <dbReference type="Pfam" id="PF13967"/>
    </source>
</evidence>
<keyword evidence="6 9" id="KW-0472">Membrane</keyword>
<evidence type="ECO:0000256" key="6">
    <source>
        <dbReference type="ARBA" id="ARBA00023136"/>
    </source>
</evidence>
<feature type="transmembrane region" description="Helical" evidence="9">
    <location>
        <begin position="590"/>
        <end position="607"/>
    </location>
</feature>
<feature type="coiled-coil region" evidence="7">
    <location>
        <begin position="293"/>
        <end position="320"/>
    </location>
</feature>
<reference evidence="13" key="1">
    <citation type="journal article" date="2020" name="Fungal Divers.">
        <title>Resolving the Mortierellaceae phylogeny through synthesis of multi-gene phylogenetics and phylogenomics.</title>
        <authorList>
            <person name="Vandepol N."/>
            <person name="Liber J."/>
            <person name="Desiro A."/>
            <person name="Na H."/>
            <person name="Kennedy M."/>
            <person name="Barry K."/>
            <person name="Grigoriev I.V."/>
            <person name="Miller A.N."/>
            <person name="O'Donnell K."/>
            <person name="Stajich J.E."/>
            <person name="Bonito G."/>
        </authorList>
    </citation>
    <scope>NUCLEOTIDE SEQUENCE</scope>
    <source>
        <strain evidence="13">KOD948</strain>
    </source>
</reference>
<feature type="compositionally biased region" description="Polar residues" evidence="8">
    <location>
        <begin position="928"/>
        <end position="938"/>
    </location>
</feature>
<accession>A0A9P6PUA3</accession>
<feature type="transmembrane region" description="Helical" evidence="9">
    <location>
        <begin position="20"/>
        <end position="42"/>
    </location>
</feature>
<proteinExistence type="inferred from homology"/>
<dbReference type="PANTHER" id="PTHR13018:SF149">
    <property type="entry name" value="DOMAIN PROTEIN, PUTATIVE (AFU_ORTHOLOGUE AFUA_3G11660)-RELATED"/>
    <property type="match status" value="1"/>
</dbReference>
<dbReference type="Pfam" id="PF13967">
    <property type="entry name" value="RSN1_TM"/>
    <property type="match status" value="1"/>
</dbReference>
<dbReference type="EMBL" id="JAAAJA010000483">
    <property type="protein sequence ID" value="KAG0253036.1"/>
    <property type="molecule type" value="Genomic_DNA"/>
</dbReference>
<dbReference type="Proteomes" id="UP000726737">
    <property type="component" value="Unassembled WGS sequence"/>
</dbReference>
<feature type="transmembrane region" description="Helical" evidence="9">
    <location>
        <begin position="428"/>
        <end position="450"/>
    </location>
</feature>
<evidence type="ECO:0000256" key="8">
    <source>
        <dbReference type="SAM" id="MobiDB-lite"/>
    </source>
</evidence>
<dbReference type="InterPro" id="IPR032880">
    <property type="entry name" value="CSC1/OSCA1-like_N"/>
</dbReference>